<evidence type="ECO:0000256" key="4">
    <source>
        <dbReference type="ARBA" id="ARBA00049194"/>
    </source>
</evidence>
<gene>
    <name evidence="8" type="ORF">AtubIFM56815_001890</name>
</gene>
<dbReference type="FunFam" id="3.40.605.10:FF:000007">
    <property type="entry name" value="NAD/NADP-dependent betaine aldehyde dehydrogenase"/>
    <property type="match status" value="1"/>
</dbReference>
<evidence type="ECO:0000259" key="7">
    <source>
        <dbReference type="Pfam" id="PF00171"/>
    </source>
</evidence>
<feature type="domain" description="Aldehyde dehydrogenase" evidence="7">
    <location>
        <begin position="417"/>
        <end position="505"/>
    </location>
</feature>
<comment type="catalytic activity">
    <reaction evidence="4">
        <text>an aldehyde + NAD(+) + H2O = a carboxylate + NADH + 2 H(+)</text>
        <dbReference type="Rhea" id="RHEA:16185"/>
        <dbReference type="ChEBI" id="CHEBI:15377"/>
        <dbReference type="ChEBI" id="CHEBI:15378"/>
        <dbReference type="ChEBI" id="CHEBI:17478"/>
        <dbReference type="ChEBI" id="CHEBI:29067"/>
        <dbReference type="ChEBI" id="CHEBI:57540"/>
        <dbReference type="ChEBI" id="CHEBI:57945"/>
        <dbReference type="EC" id="1.2.1.3"/>
    </reaction>
</comment>
<name>A0A9W6EPX5_ASPTU</name>
<dbReference type="SUPFAM" id="SSF53720">
    <property type="entry name" value="ALDH-like"/>
    <property type="match status" value="1"/>
</dbReference>
<dbReference type="InterPro" id="IPR016160">
    <property type="entry name" value="Ald_DH_CS_CYS"/>
</dbReference>
<dbReference type="PROSITE" id="PS00070">
    <property type="entry name" value="ALDEHYDE_DEHYDR_CYS"/>
    <property type="match status" value="1"/>
</dbReference>
<reference evidence="8" key="1">
    <citation type="submission" date="2022-07" db="EMBL/GenBank/DDBJ databases">
        <title>Taxonomy of Aspergillus series Nigri: significant species reduction supported by multi-species coalescent approaches.</title>
        <authorList>
            <person name="Bian C."/>
            <person name="Kusuya Y."/>
            <person name="Sklenar F."/>
            <person name="D'hooge E."/>
            <person name="Yaguchi T."/>
            <person name="Takahashi H."/>
            <person name="Hubka V."/>
        </authorList>
    </citation>
    <scope>NUCLEOTIDE SEQUENCE</scope>
    <source>
        <strain evidence="8">IFM 56815</strain>
    </source>
</reference>
<dbReference type="Gene3D" id="3.40.309.10">
    <property type="entry name" value="Aldehyde Dehydrogenase, Chain A, domain 2"/>
    <property type="match status" value="1"/>
</dbReference>
<dbReference type="InterPro" id="IPR044086">
    <property type="entry name" value="LUC3-like"/>
</dbReference>
<dbReference type="GO" id="GO:0004029">
    <property type="term" value="F:aldehyde dehydrogenase (NAD+) activity"/>
    <property type="evidence" value="ECO:0007669"/>
    <property type="project" value="UniProtKB-EC"/>
</dbReference>
<keyword evidence="2 6" id="KW-0560">Oxidoreductase</keyword>
<sequence length="510" mass="54852">MSSSHSTTFTTFYNTINGTLRTSNTTYTSTNPATGTTLHEAPVASSADLDEAVIAANDAFLTWKSTTWKHRSELLTKLAALIAENAPSLTELLIAETGKPTFLAQAEIQIAQDTLLHFSSLQPVEHTVLDENISKVVHTTFEPIGVVGAICPWNFPIAMPMNKIGPAIQAGNTIILKPSPFTPYTLPKICEIAQQLFPPGVIQCLGSSVDEVHNLGSLMTQHPGIGKISLTGSVSTGKKVMAACAGTLKRVTLELGGNDACIVCPDVKNIEHVAGEIVLSAFLNTGQVCVATKRVYIHEDVYGVVRDAIVKKVGEMKVGDGAAEDGVMVGPVQNRMQFEKVKGLVDEVKELGYDVLTGGENHGLEGVDDGRKKGGYFLPLMVVDDPPRESRLVREEQFVSVPSLLSRIIKCLTMEQGPILPLLRWSSESEVIHWANDTPTGLSASVWSSDIARARRIAAQLDVGSVYINSTQKPSFQGLFGGHKESGIGVEFGQAGLLQYCNAKSTYICF</sequence>
<accession>A0A9W6EPX5</accession>
<dbReference type="CDD" id="cd07106">
    <property type="entry name" value="ALDH_AldA-AAD23400"/>
    <property type="match status" value="1"/>
</dbReference>
<evidence type="ECO:0000256" key="1">
    <source>
        <dbReference type="ARBA" id="ARBA00009986"/>
    </source>
</evidence>
<comment type="caution">
    <text evidence="8">The sequence shown here is derived from an EMBL/GenBank/DDBJ whole genome shotgun (WGS) entry which is preliminary data.</text>
</comment>
<dbReference type="Pfam" id="PF00171">
    <property type="entry name" value="Aldedh"/>
    <property type="match status" value="2"/>
</dbReference>
<dbReference type="PROSITE" id="PS00687">
    <property type="entry name" value="ALDEHYDE_DEHYDR_GLU"/>
    <property type="match status" value="1"/>
</dbReference>
<comment type="similarity">
    <text evidence="1 6">Belongs to the aldehyde dehydrogenase family.</text>
</comment>
<dbReference type="InterPro" id="IPR015590">
    <property type="entry name" value="Aldehyde_DH_dom"/>
</dbReference>
<evidence type="ECO:0000313" key="8">
    <source>
        <dbReference type="EMBL" id="GLA87464.1"/>
    </source>
</evidence>
<evidence type="ECO:0000256" key="6">
    <source>
        <dbReference type="RuleBase" id="RU003345"/>
    </source>
</evidence>
<dbReference type="Gene3D" id="3.40.605.10">
    <property type="entry name" value="Aldehyde Dehydrogenase, Chain A, domain 1"/>
    <property type="match status" value="1"/>
</dbReference>
<evidence type="ECO:0000313" key="9">
    <source>
        <dbReference type="Proteomes" id="UP001144157"/>
    </source>
</evidence>
<dbReference type="EC" id="1.2.1.3" evidence="3"/>
<dbReference type="PANTHER" id="PTHR11699">
    <property type="entry name" value="ALDEHYDE DEHYDROGENASE-RELATED"/>
    <property type="match status" value="1"/>
</dbReference>
<protein>
    <recommendedName>
        <fullName evidence="3">aldehyde dehydrogenase (NAD(+))</fullName>
        <ecNumber evidence="3">1.2.1.3</ecNumber>
    </recommendedName>
</protein>
<proteinExistence type="inferred from homology"/>
<dbReference type="AlphaFoldDB" id="A0A9W6EPX5"/>
<dbReference type="Proteomes" id="UP001144157">
    <property type="component" value="Unassembled WGS sequence"/>
</dbReference>
<organism evidence="8 9">
    <name type="scientific">Aspergillus tubingensis</name>
    <dbReference type="NCBI Taxonomy" id="5068"/>
    <lineage>
        <taxon>Eukaryota</taxon>
        <taxon>Fungi</taxon>
        <taxon>Dikarya</taxon>
        <taxon>Ascomycota</taxon>
        <taxon>Pezizomycotina</taxon>
        <taxon>Eurotiomycetes</taxon>
        <taxon>Eurotiomycetidae</taxon>
        <taxon>Eurotiales</taxon>
        <taxon>Aspergillaceae</taxon>
        <taxon>Aspergillus</taxon>
        <taxon>Aspergillus subgen. Circumdati</taxon>
    </lineage>
</organism>
<dbReference type="EMBL" id="BRPE01000010">
    <property type="protein sequence ID" value="GLA87464.1"/>
    <property type="molecule type" value="Genomic_DNA"/>
</dbReference>
<dbReference type="InterPro" id="IPR016162">
    <property type="entry name" value="Ald_DH_N"/>
</dbReference>
<dbReference type="InterPro" id="IPR016163">
    <property type="entry name" value="Ald_DH_C"/>
</dbReference>
<dbReference type="InterPro" id="IPR016161">
    <property type="entry name" value="Ald_DH/histidinol_DH"/>
</dbReference>
<evidence type="ECO:0000256" key="3">
    <source>
        <dbReference type="ARBA" id="ARBA00024226"/>
    </source>
</evidence>
<feature type="active site" evidence="5">
    <location>
        <position position="254"/>
    </location>
</feature>
<dbReference type="InterPro" id="IPR029510">
    <property type="entry name" value="Ald_DH_CS_GLU"/>
</dbReference>
<evidence type="ECO:0000256" key="5">
    <source>
        <dbReference type="PROSITE-ProRule" id="PRU10007"/>
    </source>
</evidence>
<feature type="domain" description="Aldehyde dehydrogenase" evidence="7">
    <location>
        <begin position="24"/>
        <end position="403"/>
    </location>
</feature>
<evidence type="ECO:0000256" key="2">
    <source>
        <dbReference type="ARBA" id="ARBA00023002"/>
    </source>
</evidence>